<keyword evidence="7" id="KW-0391">Immunity</keyword>
<dbReference type="InterPro" id="IPR042307">
    <property type="entry name" value="Reeler_sf"/>
</dbReference>
<evidence type="ECO:0000256" key="7">
    <source>
        <dbReference type="ARBA" id="ARBA00022859"/>
    </source>
</evidence>
<evidence type="ECO:0000256" key="8">
    <source>
        <dbReference type="ARBA" id="ARBA00023022"/>
    </source>
</evidence>
<keyword evidence="5" id="KW-0399">Innate immunity</keyword>
<keyword evidence="8" id="KW-0044">Antibiotic</keyword>
<protein>
    <submittedName>
        <fullName evidence="11">Putative defense protein 3-like</fullName>
    </submittedName>
</protein>
<feature type="signal peptide" evidence="9">
    <location>
        <begin position="1"/>
        <end position="16"/>
    </location>
</feature>
<keyword evidence="4" id="KW-0929">Antimicrobial</keyword>
<sequence>MLSYGVLCSLVAAVLAYPSGAPEGACQSLTPKHQVNPQATQSPYGIFTSANSIRSGEAITVTVQGGAFRGFLIVARDALSGQPIGGSWAALDNQAKALACGLTHSSNNDKQQASGQWTAPVGLRGRQVIFQAAVVKDIDTFWNNLSSSPVSVQ</sequence>
<organism evidence="11 12">
    <name type="scientific">Tropilaelaps mercedesae</name>
    <dbReference type="NCBI Taxonomy" id="418985"/>
    <lineage>
        <taxon>Eukaryota</taxon>
        <taxon>Metazoa</taxon>
        <taxon>Ecdysozoa</taxon>
        <taxon>Arthropoda</taxon>
        <taxon>Chelicerata</taxon>
        <taxon>Arachnida</taxon>
        <taxon>Acari</taxon>
        <taxon>Parasitiformes</taxon>
        <taxon>Mesostigmata</taxon>
        <taxon>Gamasina</taxon>
        <taxon>Dermanyssoidea</taxon>
        <taxon>Laelapidae</taxon>
        <taxon>Tropilaelaps</taxon>
    </lineage>
</organism>
<dbReference type="InterPro" id="IPR051237">
    <property type="entry name" value="Ferric-chelate_Red/DefProt"/>
</dbReference>
<evidence type="ECO:0000256" key="1">
    <source>
        <dbReference type="ARBA" id="ARBA00004613"/>
    </source>
</evidence>
<dbReference type="GO" id="GO:0045087">
    <property type="term" value="P:innate immune response"/>
    <property type="evidence" value="ECO:0007669"/>
    <property type="project" value="UniProtKB-KW"/>
</dbReference>
<evidence type="ECO:0000313" key="12">
    <source>
        <dbReference type="Proteomes" id="UP000192247"/>
    </source>
</evidence>
<dbReference type="PANTHER" id="PTHR45828:SF9">
    <property type="entry name" value="CELL WALL INTEGRITY AND STRESS RESPONSE COMPONENT 4-LIKE-RELATED"/>
    <property type="match status" value="1"/>
</dbReference>
<evidence type="ECO:0000256" key="5">
    <source>
        <dbReference type="ARBA" id="ARBA00022588"/>
    </source>
</evidence>
<gene>
    <name evidence="11" type="ORF">BIW11_06397</name>
</gene>
<dbReference type="GO" id="GO:0016020">
    <property type="term" value="C:membrane"/>
    <property type="evidence" value="ECO:0007669"/>
    <property type="project" value="TreeGrafter"/>
</dbReference>
<evidence type="ECO:0000313" key="11">
    <source>
        <dbReference type="EMBL" id="OQR78455.1"/>
    </source>
</evidence>
<dbReference type="CDD" id="cd08544">
    <property type="entry name" value="Reeler"/>
    <property type="match status" value="1"/>
</dbReference>
<evidence type="ECO:0000256" key="6">
    <source>
        <dbReference type="ARBA" id="ARBA00022729"/>
    </source>
</evidence>
<keyword evidence="3" id="KW-0964">Secreted</keyword>
<dbReference type="InParanoid" id="A0A1V9XY68"/>
<feature type="domain" description="Reelin" evidence="10">
    <location>
        <begin position="7"/>
        <end position="153"/>
    </location>
</feature>
<dbReference type="GO" id="GO:0005576">
    <property type="term" value="C:extracellular region"/>
    <property type="evidence" value="ECO:0007669"/>
    <property type="project" value="UniProtKB-SubCell"/>
</dbReference>
<dbReference type="AlphaFoldDB" id="A0A1V9XY68"/>
<evidence type="ECO:0000256" key="4">
    <source>
        <dbReference type="ARBA" id="ARBA00022529"/>
    </source>
</evidence>
<comment type="similarity">
    <text evidence="2">Belongs to the insect defense protein family.</text>
</comment>
<reference evidence="11 12" key="1">
    <citation type="journal article" date="2017" name="Gigascience">
        <title>Draft genome of the honey bee ectoparasitic mite, Tropilaelaps mercedesae, is shaped by the parasitic life history.</title>
        <authorList>
            <person name="Dong X."/>
            <person name="Armstrong S.D."/>
            <person name="Xia D."/>
            <person name="Makepeace B.L."/>
            <person name="Darby A.C."/>
            <person name="Kadowaki T."/>
        </authorList>
    </citation>
    <scope>NUCLEOTIDE SEQUENCE [LARGE SCALE GENOMIC DNA]</scope>
    <source>
        <strain evidence="11">Wuxi-XJTLU</strain>
    </source>
</reference>
<evidence type="ECO:0000256" key="2">
    <source>
        <dbReference type="ARBA" id="ARBA00008501"/>
    </source>
</evidence>
<evidence type="ECO:0000259" key="10">
    <source>
        <dbReference type="PROSITE" id="PS51019"/>
    </source>
</evidence>
<dbReference type="GO" id="GO:0042742">
    <property type="term" value="P:defense response to bacterium"/>
    <property type="evidence" value="ECO:0007669"/>
    <property type="project" value="UniProtKB-KW"/>
</dbReference>
<name>A0A1V9XY68_9ACAR</name>
<comment type="subcellular location">
    <subcellularLocation>
        <location evidence="1">Secreted</location>
    </subcellularLocation>
</comment>
<proteinExistence type="inferred from homology"/>
<dbReference type="EMBL" id="MNPL01002204">
    <property type="protein sequence ID" value="OQR78455.1"/>
    <property type="molecule type" value="Genomic_DNA"/>
</dbReference>
<comment type="caution">
    <text evidence="11">The sequence shown here is derived from an EMBL/GenBank/DDBJ whole genome shotgun (WGS) entry which is preliminary data.</text>
</comment>
<feature type="chain" id="PRO_5012370689" evidence="9">
    <location>
        <begin position="17"/>
        <end position="153"/>
    </location>
</feature>
<keyword evidence="12" id="KW-1185">Reference proteome</keyword>
<keyword evidence="6 9" id="KW-0732">Signal</keyword>
<accession>A0A1V9XY68</accession>
<dbReference type="InterPro" id="IPR002861">
    <property type="entry name" value="Reeler_dom"/>
</dbReference>
<dbReference type="OrthoDB" id="2419613at2759"/>
<dbReference type="Proteomes" id="UP000192247">
    <property type="component" value="Unassembled WGS sequence"/>
</dbReference>
<evidence type="ECO:0000256" key="3">
    <source>
        <dbReference type="ARBA" id="ARBA00022525"/>
    </source>
</evidence>
<dbReference type="PROSITE" id="PS51019">
    <property type="entry name" value="REELIN"/>
    <property type="match status" value="1"/>
</dbReference>
<dbReference type="Gene3D" id="2.60.40.4060">
    <property type="entry name" value="Reeler domain"/>
    <property type="match status" value="1"/>
</dbReference>
<dbReference type="PANTHER" id="PTHR45828">
    <property type="entry name" value="CYTOCHROME B561/FERRIC REDUCTASE TRANSMEMBRANE"/>
    <property type="match status" value="1"/>
</dbReference>
<evidence type="ECO:0000256" key="9">
    <source>
        <dbReference type="SAM" id="SignalP"/>
    </source>
</evidence>
<dbReference type="Pfam" id="PF02014">
    <property type="entry name" value="Reeler"/>
    <property type="match status" value="1"/>
</dbReference>